<dbReference type="InterPro" id="IPR048394">
    <property type="entry name" value="FakA-like_M"/>
</dbReference>
<dbReference type="AlphaFoldDB" id="A0A917NA25"/>
<dbReference type="PANTHER" id="PTHR33434:SF2">
    <property type="entry name" value="FATTY ACID-BINDING PROTEIN TM_1468"/>
    <property type="match status" value="1"/>
</dbReference>
<reference evidence="3" key="1">
    <citation type="journal article" date="2014" name="Int. J. Syst. Evol. Microbiol.">
        <title>Complete genome sequence of Corynebacterium casei LMG S-19264T (=DSM 44701T), isolated from a smear-ripened cheese.</title>
        <authorList>
            <consortium name="US DOE Joint Genome Institute (JGI-PGF)"/>
            <person name="Walter F."/>
            <person name="Albersmeier A."/>
            <person name="Kalinowski J."/>
            <person name="Ruckert C."/>
        </authorList>
    </citation>
    <scope>NUCLEOTIDE SEQUENCE</scope>
    <source>
        <strain evidence="3">JCM 13919</strain>
    </source>
</reference>
<dbReference type="Proteomes" id="UP000630149">
    <property type="component" value="Unassembled WGS sequence"/>
</dbReference>
<dbReference type="SMART" id="SM01120">
    <property type="entry name" value="Dak2"/>
    <property type="match status" value="1"/>
</dbReference>
<dbReference type="PROSITE" id="PS51482">
    <property type="entry name" value="DEGV"/>
    <property type="match status" value="1"/>
</dbReference>
<evidence type="ECO:0000313" key="3">
    <source>
        <dbReference type="EMBL" id="GGI81869.1"/>
    </source>
</evidence>
<accession>A0A917NA25</accession>
<keyword evidence="4" id="KW-1185">Reference proteome</keyword>
<name>A0A917NA25_9GAMM</name>
<dbReference type="InterPro" id="IPR003797">
    <property type="entry name" value="DegV"/>
</dbReference>
<feature type="domain" description="DhaL" evidence="2">
    <location>
        <begin position="9"/>
        <end position="199"/>
    </location>
</feature>
<organism evidence="3 4">
    <name type="scientific">Legionella impletisoli</name>
    <dbReference type="NCBI Taxonomy" id="343510"/>
    <lineage>
        <taxon>Bacteria</taxon>
        <taxon>Pseudomonadati</taxon>
        <taxon>Pseudomonadota</taxon>
        <taxon>Gammaproteobacteria</taxon>
        <taxon>Legionellales</taxon>
        <taxon>Legionellaceae</taxon>
        <taxon>Legionella</taxon>
    </lineage>
</organism>
<dbReference type="GO" id="GO:0004371">
    <property type="term" value="F:glycerone kinase activity"/>
    <property type="evidence" value="ECO:0007669"/>
    <property type="project" value="InterPro"/>
</dbReference>
<evidence type="ECO:0000259" key="2">
    <source>
        <dbReference type="PROSITE" id="PS51480"/>
    </source>
</evidence>
<dbReference type="Pfam" id="PF21645">
    <property type="entry name" value="FakA-like_M"/>
    <property type="match status" value="1"/>
</dbReference>
<dbReference type="GO" id="GO:0008289">
    <property type="term" value="F:lipid binding"/>
    <property type="evidence" value="ECO:0007669"/>
    <property type="project" value="UniProtKB-KW"/>
</dbReference>
<dbReference type="InterPro" id="IPR036117">
    <property type="entry name" value="DhaL_dom_sf"/>
</dbReference>
<comment type="caution">
    <text evidence="3">The sequence shown here is derived from an EMBL/GenBank/DDBJ whole genome shotgun (WGS) entry which is preliminary data.</text>
</comment>
<dbReference type="SUPFAM" id="SSF82549">
    <property type="entry name" value="DAK1/DegV-like"/>
    <property type="match status" value="1"/>
</dbReference>
<dbReference type="Pfam" id="PF02734">
    <property type="entry name" value="Dak2"/>
    <property type="match status" value="1"/>
</dbReference>
<dbReference type="OrthoDB" id="9760324at2"/>
<dbReference type="PANTHER" id="PTHR33434">
    <property type="entry name" value="DEGV DOMAIN-CONTAINING PROTEIN DR_1986-RELATED"/>
    <property type="match status" value="1"/>
</dbReference>
<dbReference type="GO" id="GO:0006071">
    <property type="term" value="P:glycerol metabolic process"/>
    <property type="evidence" value="ECO:0007669"/>
    <property type="project" value="InterPro"/>
</dbReference>
<evidence type="ECO:0000313" key="4">
    <source>
        <dbReference type="Proteomes" id="UP000630149"/>
    </source>
</evidence>
<dbReference type="RefSeq" id="WP_131776262.1">
    <property type="nucleotide sequence ID" value="NZ_BMOB01000003.1"/>
</dbReference>
<dbReference type="InterPro" id="IPR043168">
    <property type="entry name" value="DegV_C"/>
</dbReference>
<dbReference type="Pfam" id="PF02645">
    <property type="entry name" value="DegV"/>
    <property type="match status" value="1"/>
</dbReference>
<evidence type="ECO:0000256" key="1">
    <source>
        <dbReference type="ARBA" id="ARBA00023121"/>
    </source>
</evidence>
<dbReference type="SMART" id="SM01121">
    <property type="entry name" value="Dak1_2"/>
    <property type="match status" value="1"/>
</dbReference>
<dbReference type="Gene3D" id="1.25.40.340">
    <property type="match status" value="1"/>
</dbReference>
<keyword evidence="1" id="KW-0446">Lipid-binding</keyword>
<dbReference type="InterPro" id="IPR004007">
    <property type="entry name" value="DhaL_dom"/>
</dbReference>
<dbReference type="Gene3D" id="3.30.1180.10">
    <property type="match status" value="1"/>
</dbReference>
<dbReference type="SUPFAM" id="SSF101473">
    <property type="entry name" value="DhaL-like"/>
    <property type="match status" value="1"/>
</dbReference>
<dbReference type="PROSITE" id="PS51480">
    <property type="entry name" value="DHAL"/>
    <property type="match status" value="1"/>
</dbReference>
<gene>
    <name evidence="3" type="primary">yfhG</name>
    <name evidence="3" type="ORF">GCM10007966_07990</name>
</gene>
<sequence>MPLSCLSAKQLHGAILNGCQSIIAQQELLNKINVFPVPDGDTGSNLSSTAKAVVEYSQPAPAIKDTLQSIAEASIIGARGNSGMIFSQFFNGLYENLTDSVEVSLRDFSQLLNQAAVSVRSAISTPVDGTMLTIMETWAELVSQASAQVSCYRDIMQSILPRLEQSVESTKEKLAILKQSNVVDAGALGFYHFVRGFSTYLYAPDQARAMHVPVLPAEAIHHHEVPETPPTHRYCTEGVLRGETIDKETLDKTLSEFGDSIVISGSNSLCRFHVHTNTPQNVYSQLLKLGTLQYPKIDDMLRQSQTVHHRKHSIALVMDSCSDLPQSIIDHHQIHVLPINLHLDNHDLLDGYSFNPDEFYPTLATLKQYPQTSLPNKAMIEAKFAQLSKHYEEVLVISVSEALSGTCNVLRACAQNHPNVHIVNSKNSTGGQGLLVHYAAELIEQGYDLPMILSALDKAIEKAKIFVAIEQFDSLIRSGRISYLKGRLAQLTGIKPIISIDDEGKGVVYSKALNSQKALTKLITCAQEFIEKKALKLRDYCISHAGVSEKAKTFAHQTTETFGKPPIFIEHVSTAIGLHAGYSAVGLAILTE</sequence>
<protein>
    <recommendedName>
        <fullName evidence="2">DhaL domain-containing protein</fullName>
    </recommendedName>
</protein>
<proteinExistence type="predicted"/>
<dbReference type="EMBL" id="BMOB01000003">
    <property type="protein sequence ID" value="GGI81869.1"/>
    <property type="molecule type" value="Genomic_DNA"/>
</dbReference>
<dbReference type="NCBIfam" id="TIGR00762">
    <property type="entry name" value="DegV"/>
    <property type="match status" value="1"/>
</dbReference>
<reference evidence="3" key="2">
    <citation type="submission" date="2020-09" db="EMBL/GenBank/DDBJ databases">
        <authorList>
            <person name="Sun Q."/>
            <person name="Ohkuma M."/>
        </authorList>
    </citation>
    <scope>NUCLEOTIDE SEQUENCE</scope>
    <source>
        <strain evidence="3">JCM 13919</strain>
    </source>
</reference>
<dbReference type="Gene3D" id="3.40.50.10170">
    <property type="match status" value="1"/>
</dbReference>
<dbReference type="InterPro" id="IPR050270">
    <property type="entry name" value="DegV_domain_contain"/>
</dbReference>
<dbReference type="InterPro" id="IPR033470">
    <property type="entry name" value="FakA-like_C"/>
</dbReference>